<evidence type="ECO:0000256" key="1">
    <source>
        <dbReference type="ARBA" id="ARBA00022670"/>
    </source>
</evidence>
<dbReference type="EMBL" id="MBUA01000001">
    <property type="protein sequence ID" value="MBC6489675.1"/>
    <property type="molecule type" value="Genomic_DNA"/>
</dbReference>
<dbReference type="PROSITE" id="PS50249">
    <property type="entry name" value="MPN"/>
    <property type="match status" value="1"/>
</dbReference>
<organism evidence="7 8">
    <name type="scientific">Flavihumibacter stibioxidans</name>
    <dbReference type="NCBI Taxonomy" id="1834163"/>
    <lineage>
        <taxon>Bacteria</taxon>
        <taxon>Pseudomonadati</taxon>
        <taxon>Bacteroidota</taxon>
        <taxon>Chitinophagia</taxon>
        <taxon>Chitinophagales</taxon>
        <taxon>Chitinophagaceae</taxon>
        <taxon>Flavihumibacter</taxon>
    </lineage>
</organism>
<dbReference type="PROSITE" id="PS01302">
    <property type="entry name" value="UPF0758"/>
    <property type="match status" value="1"/>
</dbReference>
<dbReference type="CDD" id="cd08071">
    <property type="entry name" value="MPN_DUF2466"/>
    <property type="match status" value="1"/>
</dbReference>
<sequence>MEQLGMNFPEWTRVAEVELVYKTTVKASERPKISSVKDCYQLLKELWNENTIEMQEEFKVMLLNRGNKVIGVYEASAGGLTGTVADPRLILAAAIKSLAVSIILSHNHPSGNLKPSRADEELTQKIKAAAAYHDIKVIDHIIITSEGYYSFANEGLL</sequence>
<evidence type="ECO:0000259" key="6">
    <source>
        <dbReference type="PROSITE" id="PS50249"/>
    </source>
</evidence>
<dbReference type="InterPro" id="IPR037518">
    <property type="entry name" value="MPN"/>
</dbReference>
<feature type="domain" description="MPN" evidence="6">
    <location>
        <begin position="32"/>
        <end position="157"/>
    </location>
</feature>
<accession>A0ABR7M3T0</accession>
<name>A0ABR7M3T0_9BACT</name>
<evidence type="ECO:0000256" key="5">
    <source>
        <dbReference type="ARBA" id="ARBA00023049"/>
    </source>
</evidence>
<dbReference type="PANTHER" id="PTHR30471">
    <property type="entry name" value="DNA REPAIR PROTEIN RADC"/>
    <property type="match status" value="1"/>
</dbReference>
<dbReference type="Proteomes" id="UP000765802">
    <property type="component" value="Unassembled WGS sequence"/>
</dbReference>
<evidence type="ECO:0000256" key="2">
    <source>
        <dbReference type="ARBA" id="ARBA00022723"/>
    </source>
</evidence>
<dbReference type="Gene3D" id="3.40.140.10">
    <property type="entry name" value="Cytidine Deaminase, domain 2"/>
    <property type="match status" value="1"/>
</dbReference>
<dbReference type="InterPro" id="IPR020891">
    <property type="entry name" value="UPF0758_CS"/>
</dbReference>
<comment type="caution">
    <text evidence="7">The sequence shown here is derived from an EMBL/GenBank/DDBJ whole genome shotgun (WGS) entry which is preliminary data.</text>
</comment>
<dbReference type="InterPro" id="IPR025657">
    <property type="entry name" value="RadC_JAB"/>
</dbReference>
<keyword evidence="5" id="KW-0482">Metalloprotease</keyword>
<keyword evidence="1" id="KW-0645">Protease</keyword>
<keyword evidence="2" id="KW-0479">Metal-binding</keyword>
<keyword evidence="3" id="KW-0378">Hydrolase</keyword>
<evidence type="ECO:0000313" key="8">
    <source>
        <dbReference type="Proteomes" id="UP000765802"/>
    </source>
</evidence>
<evidence type="ECO:0000256" key="3">
    <source>
        <dbReference type="ARBA" id="ARBA00022801"/>
    </source>
</evidence>
<gene>
    <name evidence="7" type="ORF">BC349_01740</name>
</gene>
<reference evidence="7 8" key="1">
    <citation type="submission" date="2016-07" db="EMBL/GenBank/DDBJ databases">
        <title>Genome analysis of Flavihumibacter stibioxidans YS-17.</title>
        <authorList>
            <person name="Shi K."/>
            <person name="Han Y."/>
            <person name="Wang G."/>
        </authorList>
    </citation>
    <scope>NUCLEOTIDE SEQUENCE [LARGE SCALE GENOMIC DNA]</scope>
    <source>
        <strain evidence="7 8">YS-17</strain>
    </source>
</reference>
<dbReference type="PANTHER" id="PTHR30471:SF3">
    <property type="entry name" value="UPF0758 PROTEIN YEES-RELATED"/>
    <property type="match status" value="1"/>
</dbReference>
<keyword evidence="4" id="KW-0862">Zinc</keyword>
<dbReference type="InterPro" id="IPR001405">
    <property type="entry name" value="UPF0758"/>
</dbReference>
<keyword evidence="8" id="KW-1185">Reference proteome</keyword>
<proteinExistence type="predicted"/>
<evidence type="ECO:0000313" key="7">
    <source>
        <dbReference type="EMBL" id="MBC6489675.1"/>
    </source>
</evidence>
<dbReference type="Pfam" id="PF04002">
    <property type="entry name" value="RadC"/>
    <property type="match status" value="1"/>
</dbReference>
<dbReference type="RefSeq" id="WP_187255031.1">
    <property type="nucleotide sequence ID" value="NZ_JBHULF010000006.1"/>
</dbReference>
<protein>
    <submittedName>
        <fullName evidence="7">DNA repair protein</fullName>
    </submittedName>
</protein>
<evidence type="ECO:0000256" key="4">
    <source>
        <dbReference type="ARBA" id="ARBA00022833"/>
    </source>
</evidence>